<evidence type="ECO:0000313" key="2">
    <source>
        <dbReference type="EMBL" id="MBB4539403.1"/>
    </source>
</evidence>
<dbReference type="Proteomes" id="UP000523431">
    <property type="component" value="Unassembled WGS sequence"/>
</dbReference>
<dbReference type="AlphaFoldDB" id="A0A7W7EHN4"/>
<evidence type="ECO:0000256" key="1">
    <source>
        <dbReference type="SAM" id="MobiDB-lite"/>
    </source>
</evidence>
<comment type="caution">
    <text evidence="2">The sequence shown here is derived from an EMBL/GenBank/DDBJ whole genome shotgun (WGS) entry which is preliminary data.</text>
</comment>
<name>A0A7W7EHN4_RHIET</name>
<feature type="non-terminal residue" evidence="2">
    <location>
        <position position="1"/>
    </location>
</feature>
<protein>
    <submittedName>
        <fullName evidence="2">Uncharacterized protein</fullName>
    </submittedName>
</protein>
<feature type="compositionally biased region" description="Polar residues" evidence="1">
    <location>
        <begin position="205"/>
        <end position="230"/>
    </location>
</feature>
<reference evidence="2 3" key="1">
    <citation type="submission" date="2020-08" db="EMBL/GenBank/DDBJ databases">
        <title>Genomic Encyclopedia of Type Strains, Phase IV (KMG-V): Genome sequencing to study the core and pangenomes of soil and plant-associated prokaryotes.</title>
        <authorList>
            <person name="Whitman W."/>
        </authorList>
    </citation>
    <scope>NUCLEOTIDE SEQUENCE [LARGE SCALE GENOMIC DNA]</scope>
    <source>
        <strain evidence="2 3">SEMIA 489</strain>
    </source>
</reference>
<feature type="compositionally biased region" description="Polar residues" evidence="1">
    <location>
        <begin position="165"/>
        <end position="178"/>
    </location>
</feature>
<gene>
    <name evidence="2" type="ORF">GGE57_006197</name>
</gene>
<evidence type="ECO:0000313" key="3">
    <source>
        <dbReference type="Proteomes" id="UP000523431"/>
    </source>
</evidence>
<sequence>GFRPGRNPPMAPDAFHTAIMSQRVSWVLDADPYPATNACGRVPRWTDLFITQRSFEMNVESYRRRSTHGGQTPARQASLIRDNQRHRQFVARIASPELLPENGLLPHLNCSRRINLGSCDEEGQHGDTCGIGGSDQLSLCVRRAGREGEDVRRVRGAHGLSSQACDATAARRTQTGEGWSSARAPGLRRRRAGGARRCLGGVGSNLRQATTPPVANTNRSDGTSWTRRYE</sequence>
<organism evidence="2 3">
    <name type="scientific">Rhizobium etli</name>
    <dbReference type="NCBI Taxonomy" id="29449"/>
    <lineage>
        <taxon>Bacteria</taxon>
        <taxon>Pseudomonadati</taxon>
        <taxon>Pseudomonadota</taxon>
        <taxon>Alphaproteobacteria</taxon>
        <taxon>Hyphomicrobiales</taxon>
        <taxon>Rhizobiaceae</taxon>
        <taxon>Rhizobium/Agrobacterium group</taxon>
        <taxon>Rhizobium</taxon>
    </lineage>
</organism>
<feature type="region of interest" description="Disordered" evidence="1">
    <location>
        <begin position="165"/>
        <end position="230"/>
    </location>
</feature>
<proteinExistence type="predicted"/>
<accession>A0A7W7EHN4</accession>
<dbReference type="EMBL" id="JACIID010000033">
    <property type="protein sequence ID" value="MBB4539403.1"/>
    <property type="molecule type" value="Genomic_DNA"/>
</dbReference>